<dbReference type="Pfam" id="PF00682">
    <property type="entry name" value="HMGL-like"/>
    <property type="match status" value="1"/>
</dbReference>
<proteinExistence type="predicted"/>
<dbReference type="PANTHER" id="PTHR42880:SF1">
    <property type="entry name" value="ISOPROPYLMALATE_HOMOCITRATE_CITRAMALATE SYNTHASE FAMILY PROTEIN"/>
    <property type="match status" value="1"/>
</dbReference>
<dbReference type="PANTHER" id="PTHR42880">
    <property type="entry name" value="HOMOCITRATE SYNTHASE"/>
    <property type="match status" value="1"/>
</dbReference>
<evidence type="ECO:0000259" key="2">
    <source>
        <dbReference type="PROSITE" id="PS50991"/>
    </source>
</evidence>
<gene>
    <name evidence="3" type="ORF">S06H3_17767</name>
</gene>
<feature type="non-terminal residue" evidence="3">
    <location>
        <position position="296"/>
    </location>
</feature>
<dbReference type="EMBL" id="BARV01008913">
    <property type="protein sequence ID" value="GAI09837.1"/>
    <property type="molecule type" value="Genomic_DNA"/>
</dbReference>
<dbReference type="GO" id="GO:0016740">
    <property type="term" value="F:transferase activity"/>
    <property type="evidence" value="ECO:0007669"/>
    <property type="project" value="UniProtKB-KW"/>
</dbReference>
<dbReference type="AlphaFoldDB" id="X1KRX8"/>
<dbReference type="SUPFAM" id="SSF51569">
    <property type="entry name" value="Aldolase"/>
    <property type="match status" value="1"/>
</dbReference>
<reference evidence="3" key="1">
    <citation type="journal article" date="2014" name="Front. Microbiol.">
        <title>High frequency of phylogenetically diverse reductive dehalogenase-homologous genes in deep subseafloor sedimentary metagenomes.</title>
        <authorList>
            <person name="Kawai M."/>
            <person name="Futagami T."/>
            <person name="Toyoda A."/>
            <person name="Takaki Y."/>
            <person name="Nishi S."/>
            <person name="Hori S."/>
            <person name="Arai W."/>
            <person name="Tsubouchi T."/>
            <person name="Morono Y."/>
            <person name="Uchiyama I."/>
            <person name="Ito T."/>
            <person name="Fujiyama A."/>
            <person name="Inagaki F."/>
            <person name="Takami H."/>
        </authorList>
    </citation>
    <scope>NUCLEOTIDE SEQUENCE</scope>
    <source>
        <strain evidence="3">Expedition CK06-06</strain>
    </source>
</reference>
<name>X1KRX8_9ZZZZ</name>
<dbReference type="InterPro" id="IPR000891">
    <property type="entry name" value="PYR_CT"/>
</dbReference>
<dbReference type="InterPro" id="IPR013785">
    <property type="entry name" value="Aldolase_TIM"/>
</dbReference>
<keyword evidence="1" id="KW-0808">Transferase</keyword>
<evidence type="ECO:0000313" key="3">
    <source>
        <dbReference type="EMBL" id="GAI09837.1"/>
    </source>
</evidence>
<organism evidence="3">
    <name type="scientific">marine sediment metagenome</name>
    <dbReference type="NCBI Taxonomy" id="412755"/>
    <lineage>
        <taxon>unclassified sequences</taxon>
        <taxon>metagenomes</taxon>
        <taxon>ecological metagenomes</taxon>
    </lineage>
</organism>
<feature type="domain" description="Pyruvate carboxyltransferase" evidence="2">
    <location>
        <begin position="47"/>
        <end position="296"/>
    </location>
</feature>
<evidence type="ECO:0000256" key="1">
    <source>
        <dbReference type="ARBA" id="ARBA00022679"/>
    </source>
</evidence>
<dbReference type="PROSITE" id="PS50991">
    <property type="entry name" value="PYR_CT"/>
    <property type="match status" value="1"/>
</dbReference>
<dbReference type="Gene3D" id="3.20.20.70">
    <property type="entry name" value="Aldolase class I"/>
    <property type="match status" value="1"/>
</dbReference>
<comment type="caution">
    <text evidence="3">The sequence shown here is derived from an EMBL/GenBank/DDBJ whole genome shotgun (WGS) entry which is preliminary data.</text>
</comment>
<accession>X1KRX8</accession>
<sequence>MNFDKMEKAKREQLGEIRGFSPLEFDPEKWEKLRKVVYKPHPLNLDVVIDDTTLREGLQMAGLVSPRPADTCRIACMLRDTGVERLEVLTYTNSDQEAIKLMQDEGLEKMLAAWCRVTRADVDLALKFDFEQVGVSHPVSYIHFEKWTDKSLQELIERVVDTVAYAVEHGLKVFVHGEDSTRADWTFEKVFINAVADAGASVYRICDTIGCGLSDPSASLPNGIPAKIQQIKKDTKIPNVEIHAHDDFGNAVENTMAAIRAASGLFDKVYASTTFLGIGDRAGNAETEKIILNCYV</sequence>
<protein>
    <recommendedName>
        <fullName evidence="2">Pyruvate carboxyltransferase domain-containing protein</fullName>
    </recommendedName>
</protein>